<dbReference type="GO" id="GO:0006772">
    <property type="term" value="P:thiamine metabolic process"/>
    <property type="evidence" value="ECO:0007669"/>
    <property type="project" value="InterPro"/>
</dbReference>
<dbReference type="SUPFAM" id="SSF63862">
    <property type="entry name" value="Thiamin pyrophosphokinase, substrate-binding domain"/>
    <property type="match status" value="1"/>
</dbReference>
<gene>
    <name evidence="9" type="ORF">WJX72_000358</name>
</gene>
<evidence type="ECO:0000256" key="4">
    <source>
        <dbReference type="ARBA" id="ARBA00022777"/>
    </source>
</evidence>
<dbReference type="PANTHER" id="PTHR13622:SF8">
    <property type="entry name" value="THIAMIN PYROPHOSPHOKINASE 1"/>
    <property type="match status" value="1"/>
</dbReference>
<evidence type="ECO:0000256" key="1">
    <source>
        <dbReference type="ARBA" id="ARBA00013245"/>
    </source>
</evidence>
<dbReference type="PANTHER" id="PTHR13622">
    <property type="entry name" value="THIAMIN PYROPHOSPHOKINASE"/>
    <property type="match status" value="1"/>
</dbReference>
<dbReference type="SMART" id="SM00983">
    <property type="entry name" value="TPK_B1_binding"/>
    <property type="match status" value="1"/>
</dbReference>
<feature type="compositionally biased region" description="Polar residues" evidence="7">
    <location>
        <begin position="134"/>
        <end position="149"/>
    </location>
</feature>
<protein>
    <recommendedName>
        <fullName evidence="1">thiamine diphosphokinase</fullName>
        <ecNumber evidence="1">2.7.6.2</ecNumber>
    </recommendedName>
</protein>
<comment type="caution">
    <text evidence="9">The sequence shown here is derived from an EMBL/GenBank/DDBJ whole genome shotgun (WGS) entry which is preliminary data.</text>
</comment>
<dbReference type="Proteomes" id="UP001489004">
    <property type="component" value="Unassembled WGS sequence"/>
</dbReference>
<evidence type="ECO:0000256" key="2">
    <source>
        <dbReference type="ARBA" id="ARBA00022679"/>
    </source>
</evidence>
<dbReference type="EC" id="2.7.6.2" evidence="1"/>
<comment type="function">
    <text evidence="6">Catalyzes the phosphorylation of thiamine to thiamine pyrophosphate (TPP). TPP is an active cofactor for enzymes involved in glycolysis and energy production. Plant leaves require high levels of TPP for photosynthesis and carbohydrate metabolism.</text>
</comment>
<evidence type="ECO:0000313" key="9">
    <source>
        <dbReference type="EMBL" id="KAK9811230.1"/>
    </source>
</evidence>
<evidence type="ECO:0000259" key="8">
    <source>
        <dbReference type="SMART" id="SM00983"/>
    </source>
</evidence>
<accession>A0AAW1PN42</accession>
<dbReference type="InterPro" id="IPR007371">
    <property type="entry name" value="TPK_catalytic"/>
</dbReference>
<dbReference type="GO" id="GO:0030975">
    <property type="term" value="F:thiamine binding"/>
    <property type="evidence" value="ECO:0007669"/>
    <property type="project" value="InterPro"/>
</dbReference>
<dbReference type="CDD" id="cd07995">
    <property type="entry name" value="TPK"/>
    <property type="match status" value="1"/>
</dbReference>
<dbReference type="Pfam" id="PF04265">
    <property type="entry name" value="TPK_B1_binding"/>
    <property type="match status" value="1"/>
</dbReference>
<dbReference type="AlphaFoldDB" id="A0AAW1PN42"/>
<keyword evidence="3" id="KW-0547">Nucleotide-binding</keyword>
<dbReference type="InterPro" id="IPR036371">
    <property type="entry name" value="TPK_B1-bd_sf"/>
</dbReference>
<name>A0AAW1PN42_9CHLO</name>
<evidence type="ECO:0000256" key="3">
    <source>
        <dbReference type="ARBA" id="ARBA00022741"/>
    </source>
</evidence>
<keyword evidence="4" id="KW-0418">Kinase</keyword>
<organism evidence="9 10">
    <name type="scientific">[Myrmecia] bisecta</name>
    <dbReference type="NCBI Taxonomy" id="41462"/>
    <lineage>
        <taxon>Eukaryota</taxon>
        <taxon>Viridiplantae</taxon>
        <taxon>Chlorophyta</taxon>
        <taxon>core chlorophytes</taxon>
        <taxon>Trebouxiophyceae</taxon>
        <taxon>Trebouxiales</taxon>
        <taxon>Trebouxiaceae</taxon>
        <taxon>Myrmecia</taxon>
    </lineage>
</organism>
<dbReference type="GO" id="GO:0009229">
    <property type="term" value="P:thiamine diphosphate biosynthetic process"/>
    <property type="evidence" value="ECO:0007669"/>
    <property type="project" value="InterPro"/>
</dbReference>
<dbReference type="InterPro" id="IPR007373">
    <property type="entry name" value="Thiamin_PyroPKinase_B1-bd"/>
</dbReference>
<evidence type="ECO:0000256" key="7">
    <source>
        <dbReference type="SAM" id="MobiDB-lite"/>
    </source>
</evidence>
<evidence type="ECO:0000313" key="10">
    <source>
        <dbReference type="Proteomes" id="UP001489004"/>
    </source>
</evidence>
<dbReference type="InterPro" id="IPR036759">
    <property type="entry name" value="TPK_catalytic_sf"/>
</dbReference>
<dbReference type="Gene3D" id="3.40.50.10240">
    <property type="entry name" value="Thiamin pyrophosphokinase, catalytic domain"/>
    <property type="match status" value="1"/>
</dbReference>
<keyword evidence="5" id="KW-0067">ATP-binding</keyword>
<dbReference type="InterPro" id="IPR006282">
    <property type="entry name" value="Thi_PPkinase"/>
</dbReference>
<sequence>MIRIVSGATTFFAGTVRSLPVLLSRPRAATSTLVMSGERQESSAGSSSSRYILSSDYLAPGKTGSHLVVIVLNYRLPRNTVTLLDKADLQVCADGGANRLYDQLPSLVQLAASDAASPQTKVAQPIADCRQDPLHSTAQHGVSGSTAQTHDAAPTAPNGGVCPSLSPEQQPGTDLAAQLRQRYVPQAIIGDLDSLRPDVREFYEGLGTQTMDLSDDQDSTDLQKCLAYVQQHIAVAPADLADCQIVAVGALGGRLDHTMHNLNLLYKHPQLDLILLGDGSSARLVPKGQSEIRPCRAVEGPSCGLVPLGAPATVTTTGLRWNLDETVMAIKGLVSTSNLIVADTVHVHTNAELIWTTELHSPRAAHAAEAGHASSDEPPEHGASQRK</sequence>
<dbReference type="Pfam" id="PF04263">
    <property type="entry name" value="TPK_catalytic"/>
    <property type="match status" value="1"/>
</dbReference>
<feature type="domain" description="Thiamin pyrophosphokinase thiamin-binding" evidence="8">
    <location>
        <begin position="288"/>
        <end position="354"/>
    </location>
</feature>
<dbReference type="GO" id="GO:0016301">
    <property type="term" value="F:kinase activity"/>
    <property type="evidence" value="ECO:0007669"/>
    <property type="project" value="UniProtKB-KW"/>
</dbReference>
<dbReference type="FunFam" id="2.60.120.320:FF:000001">
    <property type="entry name" value="Thiamine pyrophosphokinase"/>
    <property type="match status" value="1"/>
</dbReference>
<dbReference type="GO" id="GO:0005524">
    <property type="term" value="F:ATP binding"/>
    <property type="evidence" value="ECO:0007669"/>
    <property type="project" value="UniProtKB-KW"/>
</dbReference>
<feature type="region of interest" description="Disordered" evidence="7">
    <location>
        <begin position="364"/>
        <end position="387"/>
    </location>
</feature>
<keyword evidence="10" id="KW-1185">Reference proteome</keyword>
<evidence type="ECO:0000256" key="6">
    <source>
        <dbReference type="ARBA" id="ARBA00025120"/>
    </source>
</evidence>
<dbReference type="GO" id="GO:0004788">
    <property type="term" value="F:thiamine diphosphokinase activity"/>
    <property type="evidence" value="ECO:0007669"/>
    <property type="project" value="UniProtKB-EC"/>
</dbReference>
<dbReference type="EMBL" id="JALJOR010000009">
    <property type="protein sequence ID" value="KAK9811230.1"/>
    <property type="molecule type" value="Genomic_DNA"/>
</dbReference>
<feature type="compositionally biased region" description="Low complexity" evidence="7">
    <location>
        <begin position="364"/>
        <end position="373"/>
    </location>
</feature>
<dbReference type="Gene3D" id="2.60.120.320">
    <property type="entry name" value="Thiamin pyrophosphokinase, thiamin-binding domain"/>
    <property type="match status" value="1"/>
</dbReference>
<keyword evidence="2" id="KW-0808">Transferase</keyword>
<proteinExistence type="predicted"/>
<feature type="region of interest" description="Disordered" evidence="7">
    <location>
        <begin position="134"/>
        <end position="173"/>
    </location>
</feature>
<dbReference type="SUPFAM" id="SSF63999">
    <property type="entry name" value="Thiamin pyrophosphokinase, catalytic domain"/>
    <property type="match status" value="1"/>
</dbReference>
<dbReference type="NCBIfam" id="TIGR01378">
    <property type="entry name" value="thi_PPkinase"/>
    <property type="match status" value="1"/>
</dbReference>
<evidence type="ECO:0000256" key="5">
    <source>
        <dbReference type="ARBA" id="ARBA00022840"/>
    </source>
</evidence>
<reference evidence="9 10" key="1">
    <citation type="journal article" date="2024" name="Nat. Commun.">
        <title>Phylogenomics reveals the evolutionary origins of lichenization in chlorophyte algae.</title>
        <authorList>
            <person name="Puginier C."/>
            <person name="Libourel C."/>
            <person name="Otte J."/>
            <person name="Skaloud P."/>
            <person name="Haon M."/>
            <person name="Grisel S."/>
            <person name="Petersen M."/>
            <person name="Berrin J.G."/>
            <person name="Delaux P.M."/>
            <person name="Dal Grande F."/>
            <person name="Keller J."/>
        </authorList>
    </citation>
    <scope>NUCLEOTIDE SEQUENCE [LARGE SCALE GENOMIC DNA]</scope>
    <source>
        <strain evidence="9 10">SAG 2043</strain>
    </source>
</reference>